<dbReference type="AlphaFoldDB" id="A0AAV4UG79"/>
<reference evidence="2 3" key="1">
    <citation type="submission" date="2021-06" db="EMBL/GenBank/DDBJ databases">
        <title>Caerostris extrusa draft genome.</title>
        <authorList>
            <person name="Kono N."/>
            <person name="Arakawa K."/>
        </authorList>
    </citation>
    <scope>NUCLEOTIDE SEQUENCE [LARGE SCALE GENOMIC DNA]</scope>
</reference>
<protein>
    <submittedName>
        <fullName evidence="2">Uncharacterized protein</fullName>
    </submittedName>
</protein>
<evidence type="ECO:0000313" key="3">
    <source>
        <dbReference type="Proteomes" id="UP001054945"/>
    </source>
</evidence>
<sequence length="230" mass="25503">MAGLMAVITPSDCEVRLSARQAIWAKLEGNPTAGIPMADGLYKWVLMGEEEKCRAGFKDKRGKEPEKTLPQVTTSRSEDIPRRKKKQNKNSESAIRKDGKKTEDQKEEEEKSYMGWSIHSLGKGKISSREVTSGTAEVEMKESLNSCLLPRPRGYAYRSCRAERSLSRDDHSTPAVSVSPILPSIDGKGFCTLSRNGVDRMIEDALNALFVLMKHTDSFRGLSVSVICCS</sequence>
<comment type="caution">
    <text evidence="2">The sequence shown here is derived from an EMBL/GenBank/DDBJ whole genome shotgun (WGS) entry which is preliminary data.</text>
</comment>
<accession>A0AAV4UG79</accession>
<dbReference type="EMBL" id="BPLR01012820">
    <property type="protein sequence ID" value="GIY56857.1"/>
    <property type="molecule type" value="Genomic_DNA"/>
</dbReference>
<evidence type="ECO:0000256" key="1">
    <source>
        <dbReference type="SAM" id="MobiDB-lite"/>
    </source>
</evidence>
<organism evidence="2 3">
    <name type="scientific">Caerostris extrusa</name>
    <name type="common">Bark spider</name>
    <name type="synonym">Caerostris bankana</name>
    <dbReference type="NCBI Taxonomy" id="172846"/>
    <lineage>
        <taxon>Eukaryota</taxon>
        <taxon>Metazoa</taxon>
        <taxon>Ecdysozoa</taxon>
        <taxon>Arthropoda</taxon>
        <taxon>Chelicerata</taxon>
        <taxon>Arachnida</taxon>
        <taxon>Araneae</taxon>
        <taxon>Araneomorphae</taxon>
        <taxon>Entelegynae</taxon>
        <taxon>Araneoidea</taxon>
        <taxon>Araneidae</taxon>
        <taxon>Caerostris</taxon>
    </lineage>
</organism>
<gene>
    <name evidence="2" type="ORF">CEXT_656411</name>
</gene>
<evidence type="ECO:0000313" key="2">
    <source>
        <dbReference type="EMBL" id="GIY56857.1"/>
    </source>
</evidence>
<name>A0AAV4UG79_CAEEX</name>
<feature type="region of interest" description="Disordered" evidence="1">
    <location>
        <begin position="55"/>
        <end position="112"/>
    </location>
</feature>
<dbReference type="Proteomes" id="UP001054945">
    <property type="component" value="Unassembled WGS sequence"/>
</dbReference>
<proteinExistence type="predicted"/>
<feature type="compositionally biased region" description="Basic and acidic residues" evidence="1">
    <location>
        <begin position="94"/>
        <end position="112"/>
    </location>
</feature>
<feature type="compositionally biased region" description="Basic and acidic residues" evidence="1">
    <location>
        <begin position="55"/>
        <end position="67"/>
    </location>
</feature>
<keyword evidence="3" id="KW-1185">Reference proteome</keyword>